<feature type="domain" description="NTP pyrophosphohydrolase MazG-like" evidence="1">
    <location>
        <begin position="31"/>
        <end position="104"/>
    </location>
</feature>
<dbReference type="GO" id="GO:0046081">
    <property type="term" value="P:dUTP catabolic process"/>
    <property type="evidence" value="ECO:0007669"/>
    <property type="project" value="TreeGrafter"/>
</dbReference>
<reference evidence="2 3" key="1">
    <citation type="journal article" date="2015" name="Microbiome">
        <title>Genomic resolution of linkages in carbon, nitrogen, and sulfur cycling among widespread estuary sediment bacteria.</title>
        <authorList>
            <person name="Baker B.J."/>
            <person name="Lazar C.S."/>
            <person name="Teske A.P."/>
            <person name="Dick G.J."/>
        </authorList>
    </citation>
    <scope>NUCLEOTIDE SEQUENCE [LARGE SCALE GENOMIC DNA]</scope>
    <source>
        <strain evidence="2">DG_54_3</strain>
    </source>
</reference>
<dbReference type="SUPFAM" id="SSF101386">
    <property type="entry name" value="all-alpha NTP pyrophosphatases"/>
    <property type="match status" value="2"/>
</dbReference>
<dbReference type="FunFam" id="1.10.287.1080:FF:000003">
    <property type="entry name" value="Nucleoside triphosphate pyrophosphohydrolase"/>
    <property type="match status" value="1"/>
</dbReference>
<organism evidence="2 3">
    <name type="scientific">candidate division WOR-1 bacterium DG_54_3</name>
    <dbReference type="NCBI Taxonomy" id="1703775"/>
    <lineage>
        <taxon>Bacteria</taxon>
        <taxon>Bacillati</taxon>
        <taxon>Saganbacteria</taxon>
    </lineage>
</organism>
<name>A0A0S7Y1N5_UNCSA</name>
<dbReference type="InterPro" id="IPR011551">
    <property type="entry name" value="NTP_PyrPHydrolase_MazG"/>
</dbReference>
<dbReference type="GO" id="GO:0006950">
    <property type="term" value="P:response to stress"/>
    <property type="evidence" value="ECO:0007669"/>
    <property type="project" value="UniProtKB-ARBA"/>
</dbReference>
<proteinExistence type="predicted"/>
<dbReference type="InterPro" id="IPR004518">
    <property type="entry name" value="MazG-like_dom"/>
</dbReference>
<dbReference type="AlphaFoldDB" id="A0A0S7Y1N5"/>
<dbReference type="CDD" id="cd11529">
    <property type="entry name" value="NTP-PPase_MazG_Cterm"/>
    <property type="match status" value="1"/>
</dbReference>
<dbReference type="GO" id="GO:0046047">
    <property type="term" value="P:TTP catabolic process"/>
    <property type="evidence" value="ECO:0007669"/>
    <property type="project" value="TreeGrafter"/>
</dbReference>
<evidence type="ECO:0000259" key="1">
    <source>
        <dbReference type="Pfam" id="PF03819"/>
    </source>
</evidence>
<accession>A0A0S7Y1N5</accession>
<dbReference type="GO" id="GO:0046052">
    <property type="term" value="P:UTP catabolic process"/>
    <property type="evidence" value="ECO:0007669"/>
    <property type="project" value="TreeGrafter"/>
</dbReference>
<dbReference type="PATRIC" id="fig|1703775.3.peg.2321"/>
<dbReference type="PANTHER" id="PTHR30522">
    <property type="entry name" value="NUCLEOSIDE TRIPHOSPHATE PYROPHOSPHOHYDROLASE"/>
    <property type="match status" value="1"/>
</dbReference>
<dbReference type="CDD" id="cd11528">
    <property type="entry name" value="NTP-PPase_MazG_Nterm"/>
    <property type="match status" value="1"/>
</dbReference>
<dbReference type="Pfam" id="PF03819">
    <property type="entry name" value="MazG"/>
    <property type="match status" value="2"/>
</dbReference>
<dbReference type="Proteomes" id="UP000051861">
    <property type="component" value="Unassembled WGS sequence"/>
</dbReference>
<dbReference type="FunFam" id="1.10.287.1080:FF:000001">
    <property type="entry name" value="Nucleoside triphosphate pyrophosphohydrolase"/>
    <property type="match status" value="1"/>
</dbReference>
<dbReference type="PANTHER" id="PTHR30522:SF0">
    <property type="entry name" value="NUCLEOSIDE TRIPHOSPHATE PYROPHOSPHOHYDROLASE"/>
    <property type="match status" value="1"/>
</dbReference>
<dbReference type="GO" id="GO:0006203">
    <property type="term" value="P:dGTP catabolic process"/>
    <property type="evidence" value="ECO:0007669"/>
    <property type="project" value="TreeGrafter"/>
</dbReference>
<protein>
    <submittedName>
        <fullName evidence="2">Pyrophosphatase</fullName>
    </submittedName>
</protein>
<dbReference type="EMBL" id="LIZX01000048">
    <property type="protein sequence ID" value="KPJ68616.1"/>
    <property type="molecule type" value="Genomic_DNA"/>
</dbReference>
<dbReference type="NCBIfam" id="TIGR00444">
    <property type="entry name" value="mazG"/>
    <property type="match status" value="1"/>
</dbReference>
<evidence type="ECO:0000313" key="3">
    <source>
        <dbReference type="Proteomes" id="UP000051861"/>
    </source>
</evidence>
<evidence type="ECO:0000313" key="2">
    <source>
        <dbReference type="EMBL" id="KPJ68616.1"/>
    </source>
</evidence>
<gene>
    <name evidence="2" type="ORF">AMJ44_06100</name>
</gene>
<dbReference type="GO" id="GO:0046061">
    <property type="term" value="P:dATP catabolic process"/>
    <property type="evidence" value="ECO:0007669"/>
    <property type="project" value="TreeGrafter"/>
</dbReference>
<dbReference type="GO" id="GO:0047429">
    <property type="term" value="F:nucleoside triphosphate diphosphatase activity"/>
    <property type="evidence" value="ECO:0007669"/>
    <property type="project" value="InterPro"/>
</dbReference>
<dbReference type="Gene3D" id="1.10.287.1080">
    <property type="entry name" value="MazG-like"/>
    <property type="match status" value="2"/>
</dbReference>
<comment type="caution">
    <text evidence="2">The sequence shown here is derived from an EMBL/GenBank/DDBJ whole genome shotgun (WGS) entry which is preliminary data.</text>
</comment>
<sequence>MKKKTKDNFNDLIKLMSKLRSKHGCPWDRVQTHKSLLPYLIEESYEVLDTIETKDDQRLKEELGDLLLQIIFHAQIAKERKKFDIREVIENLHQKLIERHPHVFSEKKKLATEEVLKNWEHIKLAASRAKKKSVLSGLPRHLPALLKAYRLQEKVARFNFDWERTDEIFLKIEEEIKELRRAYKKRKKEDMEEELGDVLFSWVNLCRHLKINPEFALRKTIDKFVKRFNYIERRLKQKKISLHEAGLPLLDSLWEEAKRSAV</sequence>
<dbReference type="GO" id="GO:0046076">
    <property type="term" value="P:dTTP catabolic process"/>
    <property type="evidence" value="ECO:0007669"/>
    <property type="project" value="TreeGrafter"/>
</dbReference>
<dbReference type="InterPro" id="IPR048011">
    <property type="entry name" value="NTP-PPase_MazG-like_C"/>
</dbReference>
<dbReference type="InterPro" id="IPR048015">
    <property type="entry name" value="NTP-PPase_MazG-like_N"/>
</dbReference>
<feature type="domain" description="NTP pyrophosphohydrolase MazG-like" evidence="1">
    <location>
        <begin position="170"/>
        <end position="227"/>
    </location>
</feature>
<dbReference type="NCBIfam" id="NF007113">
    <property type="entry name" value="PRK09562.1"/>
    <property type="match status" value="1"/>
</dbReference>